<evidence type="ECO:0000313" key="12">
    <source>
        <dbReference type="EMBL" id="PIN26531.1"/>
    </source>
</evidence>
<sequence length="398" mass="43182">MVVSSRQGLPSWMGLATATRKVELDKNMVKEESLNKTSSNPQISDDLSFGERAFSAGAAAFISAVIVNPLDVAKTRLQAQAAGVPRNGMCQMVCFGTNSMLQELKYTPLCLRSSVGTQPACSPDCIRYRGTLDVLYKVIQQEGFSRLWRGTNASLALAVPSVGIYMPLYDIFQNHLEDIMSQNAPSITPYVPMITGSLARSIACITCYPIELARTRMQAFKHSQGGGKPPGIRKTLVGVLSPLKSAHNHQAFQSYRILWTGLGAQLARDVPFSAVCWSSLEPLRRRILNQTGDSPSASSIIGANFCAGFVAGSLAAAVTCPLDVARTRQQIEKDPKRALTMTTRQTLIEIWRDGGIKGLFAGAGPRVARAGPSVGIVVSFYEVVKYALQYRQSKDFHG</sequence>
<keyword evidence="6" id="KW-0999">Mitochondrion inner membrane</keyword>
<comment type="similarity">
    <text evidence="2 11">Belongs to the mitochondrial carrier (TC 2.A.29) family.</text>
</comment>
<evidence type="ECO:0000256" key="1">
    <source>
        <dbReference type="ARBA" id="ARBA00004448"/>
    </source>
</evidence>
<dbReference type="Proteomes" id="UP000231279">
    <property type="component" value="Unassembled WGS sequence"/>
</dbReference>
<dbReference type="AlphaFoldDB" id="A0A2G9I9V0"/>
<evidence type="ECO:0000256" key="11">
    <source>
        <dbReference type="RuleBase" id="RU000488"/>
    </source>
</evidence>
<evidence type="ECO:0000256" key="7">
    <source>
        <dbReference type="ARBA" id="ARBA00022989"/>
    </source>
</evidence>
<keyword evidence="4 10" id="KW-0812">Transmembrane</keyword>
<dbReference type="InterPro" id="IPR045315">
    <property type="entry name" value="Mtm1-like"/>
</dbReference>
<keyword evidence="5" id="KW-0677">Repeat</keyword>
<dbReference type="STRING" id="429701.A0A2G9I9V0"/>
<evidence type="ECO:0000256" key="4">
    <source>
        <dbReference type="ARBA" id="ARBA00022692"/>
    </source>
</evidence>
<organism evidence="12 13">
    <name type="scientific">Handroanthus impetiginosus</name>
    <dbReference type="NCBI Taxonomy" id="429701"/>
    <lineage>
        <taxon>Eukaryota</taxon>
        <taxon>Viridiplantae</taxon>
        <taxon>Streptophyta</taxon>
        <taxon>Embryophyta</taxon>
        <taxon>Tracheophyta</taxon>
        <taxon>Spermatophyta</taxon>
        <taxon>Magnoliopsida</taxon>
        <taxon>eudicotyledons</taxon>
        <taxon>Gunneridae</taxon>
        <taxon>Pentapetalae</taxon>
        <taxon>asterids</taxon>
        <taxon>lamiids</taxon>
        <taxon>Lamiales</taxon>
        <taxon>Bignoniaceae</taxon>
        <taxon>Crescentiina</taxon>
        <taxon>Tabebuia alliance</taxon>
        <taxon>Handroanthus</taxon>
    </lineage>
</organism>
<feature type="repeat" description="Solcar" evidence="10">
    <location>
        <begin position="187"/>
        <end position="286"/>
    </location>
</feature>
<evidence type="ECO:0000256" key="5">
    <source>
        <dbReference type="ARBA" id="ARBA00022737"/>
    </source>
</evidence>
<gene>
    <name evidence="12" type="ORF">CDL12_00701</name>
</gene>
<dbReference type="PANTHER" id="PTHR45760:SF6">
    <property type="entry name" value="MITOCHONDRIAL SUBSTRATE CARRIER FAMILY PROTEIN"/>
    <property type="match status" value="1"/>
</dbReference>
<evidence type="ECO:0000256" key="2">
    <source>
        <dbReference type="ARBA" id="ARBA00006375"/>
    </source>
</evidence>
<dbReference type="GO" id="GO:1990542">
    <property type="term" value="P:mitochondrial transmembrane transport"/>
    <property type="evidence" value="ECO:0007669"/>
    <property type="project" value="InterPro"/>
</dbReference>
<keyword evidence="8" id="KW-0496">Mitochondrion</keyword>
<protein>
    <submittedName>
        <fullName evidence="12">Mitochondrial carrier protein CGI-69</fullName>
    </submittedName>
</protein>
<dbReference type="PROSITE" id="PS50920">
    <property type="entry name" value="SOLCAR"/>
    <property type="match status" value="3"/>
</dbReference>
<name>A0A2G9I9V0_9LAMI</name>
<evidence type="ECO:0000256" key="3">
    <source>
        <dbReference type="ARBA" id="ARBA00022448"/>
    </source>
</evidence>
<dbReference type="InterPro" id="IPR002067">
    <property type="entry name" value="MCP"/>
</dbReference>
<keyword evidence="7" id="KW-1133">Transmembrane helix</keyword>
<keyword evidence="3 11" id="KW-0813">Transport</keyword>
<keyword evidence="13" id="KW-1185">Reference proteome</keyword>
<dbReference type="GO" id="GO:0005743">
    <property type="term" value="C:mitochondrial inner membrane"/>
    <property type="evidence" value="ECO:0007669"/>
    <property type="project" value="UniProtKB-SubCell"/>
</dbReference>
<feature type="repeat" description="Solcar" evidence="10">
    <location>
        <begin position="47"/>
        <end position="175"/>
    </location>
</feature>
<evidence type="ECO:0000256" key="6">
    <source>
        <dbReference type="ARBA" id="ARBA00022792"/>
    </source>
</evidence>
<dbReference type="EMBL" id="NKXS01000078">
    <property type="protein sequence ID" value="PIN26531.1"/>
    <property type="molecule type" value="Genomic_DNA"/>
</dbReference>
<dbReference type="PANTHER" id="PTHR45760">
    <property type="entry name" value="FI19922P1-RELATED"/>
    <property type="match status" value="1"/>
</dbReference>
<dbReference type="SUPFAM" id="SSF103506">
    <property type="entry name" value="Mitochondrial carrier"/>
    <property type="match status" value="1"/>
</dbReference>
<comment type="subcellular location">
    <subcellularLocation>
        <location evidence="1">Mitochondrion inner membrane</location>
        <topology evidence="1">Multi-pass membrane protein</topology>
    </subcellularLocation>
</comment>
<dbReference type="Pfam" id="PF00153">
    <property type="entry name" value="Mito_carr"/>
    <property type="match status" value="3"/>
</dbReference>
<proteinExistence type="inferred from homology"/>
<dbReference type="PRINTS" id="PR00926">
    <property type="entry name" value="MITOCARRIER"/>
</dbReference>
<dbReference type="InterPro" id="IPR023395">
    <property type="entry name" value="MCP_dom_sf"/>
</dbReference>
<accession>A0A2G9I9V0</accession>
<dbReference type="Gene3D" id="1.50.40.10">
    <property type="entry name" value="Mitochondrial carrier domain"/>
    <property type="match status" value="2"/>
</dbReference>
<evidence type="ECO:0000313" key="13">
    <source>
        <dbReference type="Proteomes" id="UP000231279"/>
    </source>
</evidence>
<reference evidence="13" key="1">
    <citation type="journal article" date="2018" name="Gigascience">
        <title>Genome assembly of the Pink Ipe (Handroanthus impetiginosus, Bignoniaceae), a highly valued, ecologically keystone Neotropical timber forest tree.</title>
        <authorList>
            <person name="Silva-Junior O.B."/>
            <person name="Grattapaglia D."/>
            <person name="Novaes E."/>
            <person name="Collevatti R.G."/>
        </authorList>
    </citation>
    <scope>NUCLEOTIDE SEQUENCE [LARGE SCALE GENOMIC DNA]</scope>
    <source>
        <strain evidence="13">cv. UFG-1</strain>
    </source>
</reference>
<feature type="repeat" description="Solcar" evidence="10">
    <location>
        <begin position="299"/>
        <end position="387"/>
    </location>
</feature>
<evidence type="ECO:0000256" key="8">
    <source>
        <dbReference type="ARBA" id="ARBA00023128"/>
    </source>
</evidence>
<evidence type="ECO:0000256" key="9">
    <source>
        <dbReference type="ARBA" id="ARBA00023136"/>
    </source>
</evidence>
<keyword evidence="9 10" id="KW-0472">Membrane</keyword>
<evidence type="ECO:0000256" key="10">
    <source>
        <dbReference type="PROSITE-ProRule" id="PRU00282"/>
    </source>
</evidence>
<dbReference type="OrthoDB" id="1747031at2759"/>
<dbReference type="InterPro" id="IPR018108">
    <property type="entry name" value="MCP_transmembrane"/>
</dbReference>
<comment type="caution">
    <text evidence="12">The sequence shown here is derived from an EMBL/GenBank/DDBJ whole genome shotgun (WGS) entry which is preliminary data.</text>
</comment>